<dbReference type="CDD" id="cd00071">
    <property type="entry name" value="GMPK"/>
    <property type="match status" value="1"/>
</dbReference>
<evidence type="ECO:0000259" key="8">
    <source>
        <dbReference type="PROSITE" id="PS50052"/>
    </source>
</evidence>
<dbReference type="eggNOG" id="KOG0707">
    <property type="taxonomic scope" value="Eukaryota"/>
</dbReference>
<dbReference type="AlphaFoldDB" id="E4UTG4"/>
<evidence type="ECO:0000313" key="10">
    <source>
        <dbReference type="Proteomes" id="UP000002669"/>
    </source>
</evidence>
<keyword evidence="3" id="KW-0808">Transferase</keyword>
<evidence type="ECO:0000256" key="7">
    <source>
        <dbReference type="SAM" id="MobiDB-lite"/>
    </source>
</evidence>
<dbReference type="GO" id="GO:0005829">
    <property type="term" value="C:cytosol"/>
    <property type="evidence" value="ECO:0007669"/>
    <property type="project" value="TreeGrafter"/>
</dbReference>
<dbReference type="STRING" id="535722.E4UTG4"/>
<dbReference type="HOGENOM" id="CLU_001715_0_3_1"/>
<keyword evidence="5 9" id="KW-0418">Kinase</keyword>
<dbReference type="InterPro" id="IPR008145">
    <property type="entry name" value="GK/Ca_channel_bsu"/>
</dbReference>
<accession>E4UTG4</accession>
<proteinExistence type="inferred from homology"/>
<dbReference type="Gene3D" id="3.40.50.300">
    <property type="entry name" value="P-loop containing nucleotide triphosphate hydrolases"/>
    <property type="match status" value="1"/>
</dbReference>
<dbReference type="InterPro" id="IPR027417">
    <property type="entry name" value="P-loop_NTPase"/>
</dbReference>
<dbReference type="EMBL" id="DS989824">
    <property type="protein sequence ID" value="EFR01509.1"/>
    <property type="molecule type" value="Genomic_DNA"/>
</dbReference>
<name>E4UTG4_ARTGP</name>
<evidence type="ECO:0000256" key="5">
    <source>
        <dbReference type="ARBA" id="ARBA00022777"/>
    </source>
</evidence>
<dbReference type="OrthoDB" id="6334211at2759"/>
<dbReference type="GO" id="GO:0004385">
    <property type="term" value="F:GMP kinase activity"/>
    <property type="evidence" value="ECO:0007669"/>
    <property type="project" value="UniProtKB-EC"/>
</dbReference>
<comment type="similarity">
    <text evidence="1">Belongs to the guanylate kinase family.</text>
</comment>
<feature type="region of interest" description="Disordered" evidence="7">
    <location>
        <begin position="1"/>
        <end position="35"/>
    </location>
</feature>
<dbReference type="PROSITE" id="PS00856">
    <property type="entry name" value="GUANYLATE_KINASE_1"/>
    <property type="match status" value="1"/>
</dbReference>
<evidence type="ECO:0000256" key="1">
    <source>
        <dbReference type="ARBA" id="ARBA00005790"/>
    </source>
</evidence>
<keyword evidence="10" id="KW-1185">Reference proteome</keyword>
<dbReference type="InterPro" id="IPR017665">
    <property type="entry name" value="Guanylate_kinase"/>
</dbReference>
<dbReference type="GO" id="GO:0005524">
    <property type="term" value="F:ATP binding"/>
    <property type="evidence" value="ECO:0007669"/>
    <property type="project" value="UniProtKB-KW"/>
</dbReference>
<dbReference type="PANTHER" id="PTHR23117">
    <property type="entry name" value="GUANYLATE KINASE-RELATED"/>
    <property type="match status" value="1"/>
</dbReference>
<feature type="domain" description="Guanylate kinase-like" evidence="8">
    <location>
        <begin position="30"/>
        <end position="213"/>
    </location>
</feature>
<protein>
    <recommendedName>
        <fullName evidence="2">guanylate kinase</fullName>
        <ecNumber evidence="2">2.7.4.8</ecNumber>
    </recommendedName>
</protein>
<evidence type="ECO:0000256" key="3">
    <source>
        <dbReference type="ARBA" id="ARBA00022679"/>
    </source>
</evidence>
<dbReference type="PROSITE" id="PS50052">
    <property type="entry name" value="GUANYLATE_KINASE_2"/>
    <property type="match status" value="1"/>
</dbReference>
<dbReference type="OMA" id="HFFEHVK"/>
<evidence type="ECO:0000313" key="9">
    <source>
        <dbReference type="EMBL" id="EFR01509.1"/>
    </source>
</evidence>
<reference evidence="10" key="1">
    <citation type="journal article" date="2012" name="MBio">
        <title>Comparative genome analysis of Trichophyton rubrum and related dermatophytes reveals candidate genes involved in infection.</title>
        <authorList>
            <person name="Martinez D.A."/>
            <person name="Oliver B.G."/>
            <person name="Graeser Y."/>
            <person name="Goldberg J.M."/>
            <person name="Li W."/>
            <person name="Martinez-Rossi N.M."/>
            <person name="Monod M."/>
            <person name="Shelest E."/>
            <person name="Barton R.C."/>
            <person name="Birch E."/>
            <person name="Brakhage A.A."/>
            <person name="Chen Z."/>
            <person name="Gurr S.J."/>
            <person name="Heiman D."/>
            <person name="Heitman J."/>
            <person name="Kosti I."/>
            <person name="Rossi A."/>
            <person name="Saif S."/>
            <person name="Samalova M."/>
            <person name="Saunders C.W."/>
            <person name="Shea T."/>
            <person name="Summerbell R.C."/>
            <person name="Xu J."/>
            <person name="Young S."/>
            <person name="Zeng Q."/>
            <person name="Birren B.W."/>
            <person name="Cuomo C.A."/>
            <person name="White T.C."/>
        </authorList>
    </citation>
    <scope>NUCLEOTIDE SEQUENCE [LARGE SCALE GENOMIC DNA]</scope>
    <source>
        <strain evidence="10">ATCC MYA-4604 / CBS 118893</strain>
    </source>
</reference>
<evidence type="ECO:0000256" key="6">
    <source>
        <dbReference type="ARBA" id="ARBA00022840"/>
    </source>
</evidence>
<dbReference type="EC" id="2.7.4.8" evidence="2"/>
<dbReference type="InterPro" id="IPR020590">
    <property type="entry name" value="Guanylate_kinase_CS"/>
</dbReference>
<dbReference type="NCBIfam" id="TIGR03263">
    <property type="entry name" value="guanyl_kin"/>
    <property type="match status" value="1"/>
</dbReference>
<dbReference type="SUPFAM" id="SSF52540">
    <property type="entry name" value="P-loop containing nucleoside triphosphate hydrolases"/>
    <property type="match status" value="1"/>
</dbReference>
<dbReference type="PANTHER" id="PTHR23117:SF13">
    <property type="entry name" value="GUANYLATE KINASE"/>
    <property type="match status" value="1"/>
</dbReference>
<dbReference type="Pfam" id="PF00625">
    <property type="entry name" value="Guanylate_kin"/>
    <property type="match status" value="1"/>
</dbReference>
<dbReference type="RefSeq" id="XP_003174339.1">
    <property type="nucleotide sequence ID" value="XM_003174291.1"/>
</dbReference>
<keyword evidence="6" id="KW-0067">ATP-binding</keyword>
<gene>
    <name evidence="9" type="ORF">MGYG_04517</name>
</gene>
<dbReference type="InterPro" id="IPR008144">
    <property type="entry name" value="Guanylate_kin-like_dom"/>
</dbReference>
<dbReference type="GeneID" id="10029632"/>
<dbReference type="VEuPathDB" id="FungiDB:MGYG_04517"/>
<sequence>MSAGKPSSASPSPGDTKPPNKSPEDQPSNRRPLIICGPSGVGKGTLCQKLVSSHPDSFALSVSHTTRKPRANEVEGINYFFVQPEQFASLISQNGFVEHTTFNGQSYGTSKRTISDLAGKGYVVILEIDVKGVERIKADSSIDARYVFIQPPSLEVLESRLRERGTESEVDIRRRLNKASVELGYVDFPGFFDKVIVNDDLDRAYEELVGFVYS</sequence>
<dbReference type="SMART" id="SM00072">
    <property type="entry name" value="GuKc"/>
    <property type="match status" value="1"/>
</dbReference>
<dbReference type="InParanoid" id="E4UTG4"/>
<organism evidence="10">
    <name type="scientific">Arthroderma gypseum (strain ATCC MYA-4604 / CBS 118893)</name>
    <name type="common">Microsporum gypseum</name>
    <dbReference type="NCBI Taxonomy" id="535722"/>
    <lineage>
        <taxon>Eukaryota</taxon>
        <taxon>Fungi</taxon>
        <taxon>Dikarya</taxon>
        <taxon>Ascomycota</taxon>
        <taxon>Pezizomycotina</taxon>
        <taxon>Eurotiomycetes</taxon>
        <taxon>Eurotiomycetidae</taxon>
        <taxon>Onygenales</taxon>
        <taxon>Arthrodermataceae</taxon>
        <taxon>Nannizzia</taxon>
    </lineage>
</organism>
<feature type="compositionally biased region" description="Low complexity" evidence="7">
    <location>
        <begin position="1"/>
        <end position="14"/>
    </location>
</feature>
<keyword evidence="4" id="KW-0547">Nucleotide-binding</keyword>
<dbReference type="Proteomes" id="UP000002669">
    <property type="component" value="Unassembled WGS sequence"/>
</dbReference>
<evidence type="ECO:0000256" key="2">
    <source>
        <dbReference type="ARBA" id="ARBA00012961"/>
    </source>
</evidence>
<evidence type="ECO:0000256" key="4">
    <source>
        <dbReference type="ARBA" id="ARBA00022741"/>
    </source>
</evidence>